<dbReference type="SUPFAM" id="SSF57924">
    <property type="entry name" value="Inhibitor of apoptosis (IAP) repeat"/>
    <property type="match status" value="2"/>
</dbReference>
<name>Q6QXG6_GVAS</name>
<organismHost>
    <name type="scientific">Agrotis segetum</name>
    <name type="common">Turnip moth</name>
    <dbReference type="NCBI Taxonomy" id="47767"/>
</organismHost>
<protein>
    <submittedName>
        <fullName evidence="5">Iap-2</fullName>
    </submittedName>
    <submittedName>
        <fullName evidence="4">Iap-5</fullName>
    </submittedName>
    <submittedName>
        <fullName evidence="3">ORF106</fullName>
    </submittedName>
</protein>
<sequence>MNSYETRLKTFDQWQGREDKARLASLGFYYTGQSDRVICAFCKLDLYNFSKNTNALYDHKRYSPHCPFIFGQCNPGNYFNTSFISPRVVSSNYPNLAIDTAHHSYNLLEHRSLSFKNYPKCLKHLVYRMCLAGLYYTNVGDCVSCYACGVIIKDWAPDDDPSKRHQASNSLCSINRCADTLCVNSTQEKNVEENQQSNFKASAPALEDLHYTPNHYKIPFCLLCKCNEIDCVLLPCYHFCACSECSPTCLECPACHVTCTGFFLVKIPKPQLDSVCVSNGGKS</sequence>
<evidence type="ECO:0000313" key="5">
    <source>
        <dbReference type="EMBL" id="AKN63394.1"/>
    </source>
</evidence>
<dbReference type="PANTHER" id="PTHR10044">
    <property type="entry name" value="INHIBITOR OF APOPTOSIS"/>
    <property type="match status" value="1"/>
</dbReference>
<organism evidence="3 6">
    <name type="scientific">Agrotis segetum granulosis virus</name>
    <name type="common">AsGV</name>
    <name type="synonym">Agrotis segetum granulovirus</name>
    <dbReference type="NCBI Taxonomy" id="10464"/>
    <lineage>
        <taxon>Viruses</taxon>
        <taxon>Viruses incertae sedis</taxon>
        <taxon>Naldaviricetes</taxon>
        <taxon>Lefavirales</taxon>
        <taxon>Baculoviridae</taxon>
        <taxon>Betabaculovirus</taxon>
        <taxon>Betabaculovirus agsegetum</taxon>
    </lineage>
</organism>
<feature type="domain" description="RING-type" evidence="2">
    <location>
        <begin position="221"/>
        <end position="256"/>
    </location>
</feature>
<gene>
    <name evidence="3" type="primary">ORF106</name>
    <name evidence="4" type="ORF">AsGV117</name>
    <name evidence="5" type="ORF">AsGV120</name>
    <name evidence="3" type="ORF">AsGVgp106</name>
</gene>
<evidence type="ECO:0000313" key="3">
    <source>
        <dbReference type="EMBL" id="AAS82632.1"/>
    </source>
</evidence>
<dbReference type="PROSITE" id="PS50089">
    <property type="entry name" value="ZF_RING_2"/>
    <property type="match status" value="1"/>
</dbReference>
<evidence type="ECO:0000313" key="4">
    <source>
        <dbReference type="EMBL" id="AHN92156.1"/>
    </source>
</evidence>
<dbReference type="Gene3D" id="1.10.1170.10">
    <property type="entry name" value="Inhibitor Of Apoptosis Protein (2mihbC-IAP-1), Chain A"/>
    <property type="match status" value="2"/>
</dbReference>
<keyword evidence="1" id="KW-0863">Zinc-finger</keyword>
<dbReference type="EMBL" id="AY522332">
    <property type="protein sequence ID" value="AAS82632.1"/>
    <property type="molecule type" value="Genomic_DNA"/>
</dbReference>
<accession>Q6QXG6</accession>
<keyword evidence="1" id="KW-0479">Metal-binding</keyword>
<dbReference type="Proteomes" id="UP000202635">
    <property type="component" value="Genome"/>
</dbReference>
<evidence type="ECO:0000256" key="1">
    <source>
        <dbReference type="PROSITE-ProRule" id="PRU00175"/>
    </source>
</evidence>
<evidence type="ECO:0000313" key="7">
    <source>
        <dbReference type="Proteomes" id="UP000232958"/>
    </source>
</evidence>
<dbReference type="InterPro" id="IPR001841">
    <property type="entry name" value="Znf_RING"/>
</dbReference>
<dbReference type="InterPro" id="IPR001370">
    <property type="entry name" value="BIR_rpt"/>
</dbReference>
<evidence type="ECO:0000259" key="2">
    <source>
        <dbReference type="PROSITE" id="PS50089"/>
    </source>
</evidence>
<dbReference type="OrthoDB" id="9255at10239"/>
<reference evidence="4" key="2">
    <citation type="journal article" date="2014" name="Arch. Virol.">
        <title>Complete genome sequence of Agrotis segetum granulovirus Shanghai strain.</title>
        <authorList>
            <person name="Zhang X."/>
            <person name="Liang Z."/>
            <person name="Yin X."/>
            <person name="Wang J."/>
            <person name="Shao X."/>
        </authorList>
    </citation>
    <scope>NUCLEOTIDE SEQUENCE</scope>
    <source>
        <strain evidence="4">L1</strain>
    </source>
</reference>
<dbReference type="Pfam" id="PF00653">
    <property type="entry name" value="BIR"/>
    <property type="match status" value="2"/>
</dbReference>
<dbReference type="Proteomes" id="UP000232958">
    <property type="component" value="Segment"/>
</dbReference>
<dbReference type="GO" id="GO:0008270">
    <property type="term" value="F:zinc ion binding"/>
    <property type="evidence" value="ECO:0007669"/>
    <property type="project" value="UniProtKB-KW"/>
</dbReference>
<dbReference type="CDD" id="cd00022">
    <property type="entry name" value="BIR"/>
    <property type="match status" value="2"/>
</dbReference>
<dbReference type="PANTHER" id="PTHR10044:SF139">
    <property type="entry name" value="DEATH-ASSOCIATED INHIBITOR OF APOPTOSIS 2"/>
    <property type="match status" value="1"/>
</dbReference>
<reference evidence="5 7" key="3">
    <citation type="submission" date="2015-05" db="EMBL/GenBank/DDBJ databases">
        <title>Complete Sequence of an Agrotis segetum granulovirus isolate from Europe.</title>
        <authorList>
            <person name="Gueli Alletti G."/>
            <person name="Wennmann J.T."/>
            <person name="Jehle J.A."/>
        </authorList>
    </citation>
    <scope>NUCLEOTIDE SEQUENCE [LARGE SCALE GENOMIC DNA]</scope>
    <source>
        <strain evidence="5 7">DA</strain>
    </source>
</reference>
<dbReference type="PROSITE" id="PS50143">
    <property type="entry name" value="BIR_REPEAT_2"/>
    <property type="match status" value="2"/>
</dbReference>
<dbReference type="SMART" id="SM00238">
    <property type="entry name" value="BIR"/>
    <property type="match status" value="2"/>
</dbReference>
<proteinExistence type="predicted"/>
<evidence type="ECO:0000313" key="6">
    <source>
        <dbReference type="Proteomes" id="UP000202635"/>
    </source>
</evidence>
<dbReference type="InterPro" id="IPR050784">
    <property type="entry name" value="IAP"/>
</dbReference>
<reference evidence="3 6" key="1">
    <citation type="submission" date="2004-09" db="EMBL/GenBank/DDBJ databases">
        <authorList>
            <person name="Ai X.L."/>
            <person name="Wang Z.F."/>
            <person name="Wang B."/>
            <person name="Zhang W."/>
            <person name="Li F."/>
            <person name="Fu J.H."/>
            <person name="Cui C.S."/>
            <person name="Shi Y.H."/>
            <person name="He M."/>
        </authorList>
    </citation>
    <scope>NUCLEOTIDE SEQUENCE [LARGE SCALE GENOMIC DNA]</scope>
</reference>
<keyword evidence="7" id="KW-1185">Reference proteome</keyword>
<dbReference type="EMBL" id="KR584663">
    <property type="protein sequence ID" value="AKN63394.1"/>
    <property type="molecule type" value="Genomic_DNA"/>
</dbReference>
<dbReference type="EMBL" id="KC994902">
    <property type="protein sequence ID" value="AHN92156.1"/>
    <property type="molecule type" value="Genomic_DNA"/>
</dbReference>
<keyword evidence="1" id="KW-0862">Zinc</keyword>